<organism evidence="3 4">
    <name type="scientific">Roseibium porphyridii</name>
    <dbReference type="NCBI Taxonomy" id="2866279"/>
    <lineage>
        <taxon>Bacteria</taxon>
        <taxon>Pseudomonadati</taxon>
        <taxon>Pseudomonadota</taxon>
        <taxon>Alphaproteobacteria</taxon>
        <taxon>Hyphomicrobiales</taxon>
        <taxon>Stappiaceae</taxon>
        <taxon>Roseibium</taxon>
    </lineage>
</organism>
<dbReference type="Proteomes" id="UP001209803">
    <property type="component" value="Chromosome"/>
</dbReference>
<feature type="region of interest" description="Disordered" evidence="1">
    <location>
        <begin position="24"/>
        <end position="65"/>
    </location>
</feature>
<proteinExistence type="predicted"/>
<reference evidence="3 4" key="1">
    <citation type="submission" date="2023-03" db="EMBL/GenBank/DDBJ databases">
        <title>Roseibium porphyridii sp. nov. and Roseibium rhodosorbium sp. nov. isolated from marine algae, Porphyridium cruentum and Rhodosorus marinus, respectively.</title>
        <authorList>
            <person name="Lee M.W."/>
            <person name="Choi B.J."/>
            <person name="Lee J.K."/>
            <person name="Choi D.G."/>
            <person name="Baek J.H."/>
            <person name="Bayburt H."/>
            <person name="Kim J.M."/>
            <person name="Han D.M."/>
            <person name="Kim K.H."/>
            <person name="Jeon C.O."/>
        </authorList>
    </citation>
    <scope>NUCLEOTIDE SEQUENCE [LARGE SCALE GENOMIC DNA]</scope>
    <source>
        <strain evidence="3 4">KMA01</strain>
    </source>
</reference>
<name>A0ABY8F189_9HYPH</name>
<dbReference type="Gene3D" id="2.60.120.260">
    <property type="entry name" value="Galactose-binding domain-like"/>
    <property type="match status" value="1"/>
</dbReference>
<accession>A0ABY8F189</accession>
<sequence length="264" mass="29048">MYFSPKFAVSVFLSLAIGLSTLPTSSFAQKPPPPPKHEDGKPPPRPGDDRPPKRGGKEVNESKIDSGGSRQVLGEVWVDNWFKLYINGKPLLEDSVSIRTERSFNAERFEFGSDFPMTIAFEFRDFMENETGLEYIGSRRQQLGDGGAIAQFKDVASGKLIGATGGDWRCLTVQAAPADASCARERNPDVSQAVCAQTRVEVPGNWTDPGFDDSNWPKASVYSARDVGPKDGYNQIQWDSSAKLIWGKDLKKDNIVYCRASFGG</sequence>
<evidence type="ECO:0000313" key="4">
    <source>
        <dbReference type="Proteomes" id="UP001209803"/>
    </source>
</evidence>
<protein>
    <submittedName>
        <fullName evidence="3">PEBP family protein</fullName>
    </submittedName>
</protein>
<feature type="signal peptide" evidence="2">
    <location>
        <begin position="1"/>
        <end position="28"/>
    </location>
</feature>
<evidence type="ECO:0000256" key="1">
    <source>
        <dbReference type="SAM" id="MobiDB-lite"/>
    </source>
</evidence>
<gene>
    <name evidence="3" type="ORF">K1718_22860</name>
</gene>
<dbReference type="EMBL" id="CP120863">
    <property type="protein sequence ID" value="WFE88971.1"/>
    <property type="molecule type" value="Genomic_DNA"/>
</dbReference>
<dbReference type="RefSeq" id="WP_265680729.1">
    <property type="nucleotide sequence ID" value="NZ_CP120863.1"/>
</dbReference>
<feature type="chain" id="PRO_5046251421" evidence="2">
    <location>
        <begin position="29"/>
        <end position="264"/>
    </location>
</feature>
<evidence type="ECO:0000313" key="3">
    <source>
        <dbReference type="EMBL" id="WFE88971.1"/>
    </source>
</evidence>
<evidence type="ECO:0000256" key="2">
    <source>
        <dbReference type="SAM" id="SignalP"/>
    </source>
</evidence>
<keyword evidence="2" id="KW-0732">Signal</keyword>
<keyword evidence="4" id="KW-1185">Reference proteome</keyword>
<feature type="compositionally biased region" description="Basic and acidic residues" evidence="1">
    <location>
        <begin position="35"/>
        <end position="64"/>
    </location>
</feature>